<sequence>MIQLTGSSLKLSWCPISEALSYLNDQYAIGTLTAKIITPKPATQKF</sequence>
<reference evidence="1 2" key="1">
    <citation type="journal article" date="2011" name="Front. Microbiol.">
        <title>Two Strains of Crocosphaera watsonii with Highly Conserved Genomes are Distinguished by Strain-Specific Features.</title>
        <authorList>
            <person name="Bench S.R."/>
            <person name="Ilikchyan I.N."/>
            <person name="Tripp H.J."/>
            <person name="Zehr J.P."/>
        </authorList>
    </citation>
    <scope>NUCLEOTIDE SEQUENCE [LARGE SCALE GENOMIC DNA]</scope>
    <source>
        <strain evidence="1 2">WH 0003</strain>
    </source>
</reference>
<evidence type="ECO:0000313" key="1">
    <source>
        <dbReference type="EMBL" id="EHJ09545.1"/>
    </source>
</evidence>
<dbReference type="Proteomes" id="UP000003477">
    <property type="component" value="Unassembled WGS sequence"/>
</dbReference>
<evidence type="ECO:0000313" key="2">
    <source>
        <dbReference type="Proteomes" id="UP000003477"/>
    </source>
</evidence>
<dbReference type="AlphaFoldDB" id="G5JE41"/>
<accession>G5JE41</accession>
<organism evidence="1 2">
    <name type="scientific">Crocosphaera watsonii WH 0003</name>
    <dbReference type="NCBI Taxonomy" id="423471"/>
    <lineage>
        <taxon>Bacteria</taxon>
        <taxon>Bacillati</taxon>
        <taxon>Cyanobacteriota</taxon>
        <taxon>Cyanophyceae</taxon>
        <taxon>Oscillatoriophycideae</taxon>
        <taxon>Chroococcales</taxon>
        <taxon>Aphanothecaceae</taxon>
        <taxon>Crocosphaera</taxon>
    </lineage>
</organism>
<dbReference type="EMBL" id="AESD01000922">
    <property type="protein sequence ID" value="EHJ09545.1"/>
    <property type="molecule type" value="Genomic_DNA"/>
</dbReference>
<dbReference type="PATRIC" id="fig|423471.3.peg.5309"/>
<protein>
    <submittedName>
        <fullName evidence="1">Uncharacterized protein</fullName>
    </submittedName>
</protein>
<comment type="caution">
    <text evidence="1">The sequence shown here is derived from an EMBL/GenBank/DDBJ whole genome shotgun (WGS) entry which is preliminary data.</text>
</comment>
<proteinExistence type="predicted"/>
<gene>
    <name evidence="1" type="ORF">CWATWH0003_B028</name>
</gene>
<name>G5JE41_CROWT</name>